<dbReference type="EMBL" id="CM056744">
    <property type="protein sequence ID" value="KAJ8668196.1"/>
    <property type="molecule type" value="Genomic_DNA"/>
</dbReference>
<comment type="caution">
    <text evidence="1">The sequence shown here is derived from an EMBL/GenBank/DDBJ whole genome shotgun (WGS) entry which is preliminary data.</text>
</comment>
<gene>
    <name evidence="1" type="ORF">QAD02_009859</name>
</gene>
<keyword evidence="2" id="KW-1185">Reference proteome</keyword>
<reference evidence="1" key="1">
    <citation type="submission" date="2023-04" db="EMBL/GenBank/DDBJ databases">
        <title>A chromosome-level genome assembly of the parasitoid wasp Eretmocerus hayati.</title>
        <authorList>
            <person name="Zhong Y."/>
            <person name="Liu S."/>
            <person name="Liu Y."/>
        </authorList>
    </citation>
    <scope>NUCLEOTIDE SEQUENCE</scope>
    <source>
        <strain evidence="1">ZJU_SS_LIU_2023</strain>
    </source>
</reference>
<protein>
    <submittedName>
        <fullName evidence="1">Uncharacterized protein</fullName>
    </submittedName>
</protein>
<organism evidence="1 2">
    <name type="scientific">Eretmocerus hayati</name>
    <dbReference type="NCBI Taxonomy" id="131215"/>
    <lineage>
        <taxon>Eukaryota</taxon>
        <taxon>Metazoa</taxon>
        <taxon>Ecdysozoa</taxon>
        <taxon>Arthropoda</taxon>
        <taxon>Hexapoda</taxon>
        <taxon>Insecta</taxon>
        <taxon>Pterygota</taxon>
        <taxon>Neoptera</taxon>
        <taxon>Endopterygota</taxon>
        <taxon>Hymenoptera</taxon>
        <taxon>Apocrita</taxon>
        <taxon>Proctotrupomorpha</taxon>
        <taxon>Chalcidoidea</taxon>
        <taxon>Aphelinidae</taxon>
        <taxon>Aphelininae</taxon>
        <taxon>Eretmocerus</taxon>
    </lineage>
</organism>
<name>A0ACC2NAW1_9HYME</name>
<evidence type="ECO:0000313" key="1">
    <source>
        <dbReference type="EMBL" id="KAJ8668196.1"/>
    </source>
</evidence>
<accession>A0ACC2NAW1</accession>
<dbReference type="Proteomes" id="UP001239111">
    <property type="component" value="Chromosome 4"/>
</dbReference>
<evidence type="ECO:0000313" key="2">
    <source>
        <dbReference type="Proteomes" id="UP001239111"/>
    </source>
</evidence>
<sequence length="101" mass="11889">MGPTLRTIPQRWSLLKRFLNFAYSGPRRSYQCTTPGCKANAWRLVEQPDAPLERGDKTVHKPHCKATPEIDLKLQSREFMQDKLKENYWKLDKLMQLANQE</sequence>
<proteinExistence type="predicted"/>